<dbReference type="GO" id="GO:0016787">
    <property type="term" value="F:hydrolase activity"/>
    <property type="evidence" value="ECO:0007669"/>
    <property type="project" value="UniProtKB-KW"/>
</dbReference>
<dbReference type="InterPro" id="IPR000086">
    <property type="entry name" value="NUDIX_hydrolase_dom"/>
</dbReference>
<evidence type="ECO:0000256" key="1">
    <source>
        <dbReference type="ARBA" id="ARBA00001946"/>
    </source>
</evidence>
<evidence type="ECO:0000313" key="6">
    <source>
        <dbReference type="EMBL" id="AIT61659.1"/>
    </source>
</evidence>
<dbReference type="InterPro" id="IPR020084">
    <property type="entry name" value="NUDIX_hydrolase_CS"/>
</dbReference>
<dbReference type="InterPro" id="IPR020476">
    <property type="entry name" value="Nudix_hydrolase"/>
</dbReference>
<organism evidence="6 7">
    <name type="scientific">Corynebacterium doosanense CAU 212 = DSM 45436</name>
    <dbReference type="NCBI Taxonomy" id="558173"/>
    <lineage>
        <taxon>Bacteria</taxon>
        <taxon>Bacillati</taxon>
        <taxon>Actinomycetota</taxon>
        <taxon>Actinomycetes</taxon>
        <taxon>Mycobacteriales</taxon>
        <taxon>Corynebacteriaceae</taxon>
        <taxon>Corynebacterium</taxon>
    </lineage>
</organism>
<dbReference type="PROSITE" id="PS00893">
    <property type="entry name" value="NUDIX_BOX"/>
    <property type="match status" value="1"/>
</dbReference>
<feature type="domain" description="Nudix hydrolase" evidence="5">
    <location>
        <begin position="1"/>
        <end position="127"/>
    </location>
</feature>
<dbReference type="RefSeq" id="WP_018020645.1">
    <property type="nucleotide sequence ID" value="NZ_AQUX01000001.1"/>
</dbReference>
<keyword evidence="7" id="KW-1185">Reference proteome</keyword>
<protein>
    <submittedName>
        <fullName evidence="6">NUDIX hydrolase</fullName>
    </submittedName>
</protein>
<dbReference type="PROSITE" id="PS51462">
    <property type="entry name" value="NUDIX"/>
    <property type="match status" value="1"/>
</dbReference>
<dbReference type="eggNOG" id="COG0494">
    <property type="taxonomic scope" value="Bacteria"/>
</dbReference>
<evidence type="ECO:0000259" key="5">
    <source>
        <dbReference type="PROSITE" id="PS51462"/>
    </source>
</evidence>
<dbReference type="KEGG" id="cdo:CDOO_10555"/>
<dbReference type="InterPro" id="IPR015797">
    <property type="entry name" value="NUDIX_hydrolase-like_dom_sf"/>
</dbReference>
<dbReference type="PANTHER" id="PTHR43046">
    <property type="entry name" value="GDP-MANNOSE MANNOSYL HYDROLASE"/>
    <property type="match status" value="1"/>
</dbReference>
<dbReference type="STRING" id="558173.CDOO_10555"/>
<accession>A0A097IHQ8</accession>
<evidence type="ECO:0000256" key="4">
    <source>
        <dbReference type="RuleBase" id="RU003476"/>
    </source>
</evidence>
<sequence>MSISVAAVVLRDEVGRVLTVRKRGTELFMFPGGKPEPGETMPMAAVREVREELGIDLGIDSLTMLGTFTSAAANEPGETVEATVFTHPSMLIDGPSAEIEEIRWVLPNGSAAGLAPLLRDEVFPALG</sequence>
<reference evidence="6 7" key="1">
    <citation type="submission" date="2013-09" db="EMBL/GenBank/DDBJ databases">
        <title>Complete genome sequence of Corynebacterium doosanense CAU 212(T) (=DSM 45436(T)), isolated from activated sludge.</title>
        <authorList>
            <person name="Schaffert L."/>
            <person name="Albersmeier A."/>
            <person name="Kalinowski J."/>
            <person name="Ruckert C."/>
        </authorList>
    </citation>
    <scope>NUCLEOTIDE SEQUENCE [LARGE SCALE GENOMIC DNA]</scope>
    <source>
        <strain evidence="6 7">CAU 212</strain>
    </source>
</reference>
<dbReference type="PRINTS" id="PR00502">
    <property type="entry name" value="NUDIXFAMILY"/>
</dbReference>
<comment type="similarity">
    <text evidence="2 4">Belongs to the Nudix hydrolase family.</text>
</comment>
<dbReference type="SUPFAM" id="SSF55811">
    <property type="entry name" value="Nudix"/>
    <property type="match status" value="1"/>
</dbReference>
<gene>
    <name evidence="6" type="ORF">CDOO_10555</name>
</gene>
<name>A0A097IHQ8_9CORY</name>
<dbReference type="Proteomes" id="UP000029914">
    <property type="component" value="Chromosome"/>
</dbReference>
<dbReference type="OrthoDB" id="67499at2"/>
<dbReference type="HOGENOM" id="CLU_037162_13_0_11"/>
<dbReference type="EMBL" id="CP006764">
    <property type="protein sequence ID" value="AIT61659.1"/>
    <property type="molecule type" value="Genomic_DNA"/>
</dbReference>
<dbReference type="CDD" id="cd04690">
    <property type="entry name" value="NUDIX_Hydrolase"/>
    <property type="match status" value="1"/>
</dbReference>
<evidence type="ECO:0000256" key="2">
    <source>
        <dbReference type="ARBA" id="ARBA00005582"/>
    </source>
</evidence>
<keyword evidence="3 4" id="KW-0378">Hydrolase</keyword>
<dbReference type="Gene3D" id="3.90.79.10">
    <property type="entry name" value="Nucleoside Triphosphate Pyrophosphohydrolase"/>
    <property type="match status" value="1"/>
</dbReference>
<evidence type="ECO:0000256" key="3">
    <source>
        <dbReference type="ARBA" id="ARBA00022801"/>
    </source>
</evidence>
<dbReference type="PANTHER" id="PTHR43046:SF2">
    <property type="entry name" value="8-OXO-DGTP DIPHOSPHATASE-RELATED"/>
    <property type="match status" value="1"/>
</dbReference>
<proteinExistence type="inferred from homology"/>
<dbReference type="AlphaFoldDB" id="A0A097IHQ8"/>
<comment type="cofactor">
    <cofactor evidence="1">
        <name>Mg(2+)</name>
        <dbReference type="ChEBI" id="CHEBI:18420"/>
    </cofactor>
</comment>
<evidence type="ECO:0000313" key="7">
    <source>
        <dbReference type="Proteomes" id="UP000029914"/>
    </source>
</evidence>
<dbReference type="Pfam" id="PF00293">
    <property type="entry name" value="NUDIX"/>
    <property type="match status" value="1"/>
</dbReference>